<dbReference type="RefSeq" id="WP_250928798.1">
    <property type="nucleotide sequence ID" value="NZ_JAMQBK010000029.1"/>
</dbReference>
<dbReference type="SUPFAM" id="SSF56935">
    <property type="entry name" value="Porins"/>
    <property type="match status" value="1"/>
</dbReference>
<keyword evidence="3" id="KW-1185">Reference proteome</keyword>
<evidence type="ECO:0000256" key="1">
    <source>
        <dbReference type="SAM" id="SignalP"/>
    </source>
</evidence>
<reference evidence="2 3" key="1">
    <citation type="journal article" date="2022" name="Syst. Appl. Microbiol.">
        <title>Rhodopirellula aestuarii sp. nov., a novel member of the genus Rhodopirellula isolated from brackish sediments collected in the Tagus River estuary, Portugal.</title>
        <authorList>
            <person name="Vitorino I.R."/>
            <person name="Klimek D."/>
            <person name="Calusinska M."/>
            <person name="Lobo-da-Cunha A."/>
            <person name="Vasconcelos V."/>
            <person name="Lage O.M."/>
        </authorList>
    </citation>
    <scope>NUCLEOTIDE SEQUENCE [LARGE SCALE GENOMIC DNA]</scope>
    <source>
        <strain evidence="2 3">ICT_H3.1</strain>
    </source>
</reference>
<gene>
    <name evidence="2" type="ORF">NB063_11135</name>
</gene>
<comment type="caution">
    <text evidence="2">The sequence shown here is derived from an EMBL/GenBank/DDBJ whole genome shotgun (WGS) entry which is preliminary data.</text>
</comment>
<evidence type="ECO:0000313" key="3">
    <source>
        <dbReference type="Proteomes" id="UP001202961"/>
    </source>
</evidence>
<sequence length="462" mass="49693">MKLSKLALIAAVACGINAHNLTTATANDINMVSFCETSCDCGEPVCGCEPTCCDPVCGDNLCCEPECGCEVACCEDTCCDSGCDSAGCAIGGCELGGCLPMGDCGDPCSLFGDIGHGINVGGWASLGYHSAALPAFNNRPDEVQLQQSWLYAEKALDTSSGFDFGGRIDYIYGTDGPNTQAFGLDNGHWDNDWDNGNDYGHALPQLYGEVGYGDLSVKVGHFYTIIGWEVVGAPGNFFYSHAYTFNFSEPFTHTGALATYNVSDDVTVWGGYSLGWDSGFEDNGDAYLGGFSLGLTDNVNMTYATTMGRFGETKAGAGTREDGYMHSLVFDVTLSDRLQYIFQNDILETEDVAGNTQRSTAGINQYLLYSINDCLGIGSRFEWWHVDGESQGFGGVPGATDADVYALTFGLNYKPHSNVIMRPEIRWDWVDTDAATLAASTVALEDRDDNQFTFGMDTIFLF</sequence>
<dbReference type="Pfam" id="PF07642">
    <property type="entry name" value="BBP2"/>
    <property type="match status" value="1"/>
</dbReference>
<organism evidence="2 3">
    <name type="scientific">Aporhodopirellula aestuarii</name>
    <dbReference type="NCBI Taxonomy" id="2950107"/>
    <lineage>
        <taxon>Bacteria</taxon>
        <taxon>Pseudomonadati</taxon>
        <taxon>Planctomycetota</taxon>
        <taxon>Planctomycetia</taxon>
        <taxon>Pirellulales</taxon>
        <taxon>Pirellulaceae</taxon>
        <taxon>Aporhodopirellula</taxon>
    </lineage>
</organism>
<feature type="signal peptide" evidence="1">
    <location>
        <begin position="1"/>
        <end position="18"/>
    </location>
</feature>
<dbReference type="InterPro" id="IPR011486">
    <property type="entry name" value="BBP2"/>
</dbReference>
<accession>A0ABT0U2P0</accession>
<feature type="chain" id="PRO_5045759310" evidence="1">
    <location>
        <begin position="19"/>
        <end position="462"/>
    </location>
</feature>
<proteinExistence type="predicted"/>
<name>A0ABT0U2P0_9BACT</name>
<dbReference type="EMBL" id="JAMQBK010000029">
    <property type="protein sequence ID" value="MCM2371159.1"/>
    <property type="molecule type" value="Genomic_DNA"/>
</dbReference>
<evidence type="ECO:0000313" key="2">
    <source>
        <dbReference type="EMBL" id="MCM2371159.1"/>
    </source>
</evidence>
<protein>
    <submittedName>
        <fullName evidence="2">Outer membrane beta-barrel protein</fullName>
    </submittedName>
</protein>
<dbReference type="Proteomes" id="UP001202961">
    <property type="component" value="Unassembled WGS sequence"/>
</dbReference>
<keyword evidence="1" id="KW-0732">Signal</keyword>